<proteinExistence type="predicted"/>
<organism evidence="2 3">
    <name type="scientific">Methylorubrum suomiense</name>
    <dbReference type="NCBI Taxonomy" id="144191"/>
    <lineage>
        <taxon>Bacteria</taxon>
        <taxon>Pseudomonadati</taxon>
        <taxon>Pseudomonadota</taxon>
        <taxon>Alphaproteobacteria</taxon>
        <taxon>Hyphomicrobiales</taxon>
        <taxon>Methylobacteriaceae</taxon>
        <taxon>Methylorubrum</taxon>
    </lineage>
</organism>
<keyword evidence="3" id="KW-1185">Reference proteome</keyword>
<protein>
    <submittedName>
        <fullName evidence="2">Uncharacterized protein</fullName>
    </submittedName>
</protein>
<dbReference type="RefSeq" id="WP_171015523.1">
    <property type="nucleotide sequence ID" value="NZ_BPRE01000005.1"/>
</dbReference>
<name>A0ABQ4UTG6_9HYPH</name>
<evidence type="ECO:0000313" key="2">
    <source>
        <dbReference type="EMBL" id="GJE75480.1"/>
    </source>
</evidence>
<evidence type="ECO:0000256" key="1">
    <source>
        <dbReference type="SAM" id="MobiDB-lite"/>
    </source>
</evidence>
<reference evidence="2" key="1">
    <citation type="journal article" date="2021" name="Front. Microbiol.">
        <title>Comprehensive Comparative Genomics and Phenotyping of Methylobacterium Species.</title>
        <authorList>
            <person name="Alessa O."/>
            <person name="Ogura Y."/>
            <person name="Fujitani Y."/>
            <person name="Takami H."/>
            <person name="Hayashi T."/>
            <person name="Sahin N."/>
            <person name="Tani A."/>
        </authorList>
    </citation>
    <scope>NUCLEOTIDE SEQUENCE</scope>
    <source>
        <strain evidence="2">DSM 14458</strain>
    </source>
</reference>
<comment type="caution">
    <text evidence="2">The sequence shown here is derived from an EMBL/GenBank/DDBJ whole genome shotgun (WGS) entry which is preliminary data.</text>
</comment>
<accession>A0ABQ4UTG6</accession>
<evidence type="ECO:0000313" key="3">
    <source>
        <dbReference type="Proteomes" id="UP001055093"/>
    </source>
</evidence>
<sequence>MSLRRIGWTGLLGALAGLVLFPRPARGPGVKADPPARVPGDRPPGHTPPGDTPPSG</sequence>
<feature type="compositionally biased region" description="Pro residues" evidence="1">
    <location>
        <begin position="45"/>
        <end position="56"/>
    </location>
</feature>
<dbReference type="EMBL" id="BPRE01000005">
    <property type="protein sequence ID" value="GJE75480.1"/>
    <property type="molecule type" value="Genomic_DNA"/>
</dbReference>
<reference evidence="2" key="2">
    <citation type="submission" date="2021-08" db="EMBL/GenBank/DDBJ databases">
        <authorList>
            <person name="Tani A."/>
            <person name="Ola A."/>
            <person name="Ogura Y."/>
            <person name="Katsura K."/>
            <person name="Hayashi T."/>
        </authorList>
    </citation>
    <scope>NUCLEOTIDE SEQUENCE</scope>
    <source>
        <strain evidence="2">DSM 14458</strain>
    </source>
</reference>
<dbReference type="Proteomes" id="UP001055093">
    <property type="component" value="Unassembled WGS sequence"/>
</dbReference>
<gene>
    <name evidence="2" type="ORF">BGCPKDLD_2064</name>
</gene>
<feature type="region of interest" description="Disordered" evidence="1">
    <location>
        <begin position="22"/>
        <end position="56"/>
    </location>
</feature>